<dbReference type="EMBL" id="JACHNY010000022">
    <property type="protein sequence ID" value="MBB4620012.1"/>
    <property type="molecule type" value="Genomic_DNA"/>
</dbReference>
<dbReference type="Gene3D" id="2.60.120.10">
    <property type="entry name" value="Jelly Rolls"/>
    <property type="match status" value="1"/>
</dbReference>
<evidence type="ECO:0000313" key="6">
    <source>
        <dbReference type="Proteomes" id="UP000574769"/>
    </source>
</evidence>
<dbReference type="RefSeq" id="WP_184117117.1">
    <property type="nucleotide sequence ID" value="NZ_JACHNY010000022.1"/>
</dbReference>
<dbReference type="PRINTS" id="PR00034">
    <property type="entry name" value="HTHCRP"/>
</dbReference>
<dbReference type="InterPro" id="IPR000595">
    <property type="entry name" value="cNMP-bd_dom"/>
</dbReference>
<keyword evidence="1" id="KW-0805">Transcription regulation</keyword>
<dbReference type="SMART" id="SM00419">
    <property type="entry name" value="HTH_CRP"/>
    <property type="match status" value="1"/>
</dbReference>
<dbReference type="InterPro" id="IPR036388">
    <property type="entry name" value="WH-like_DNA-bd_sf"/>
</dbReference>
<dbReference type="PROSITE" id="PS51063">
    <property type="entry name" value="HTH_CRP_2"/>
    <property type="match status" value="1"/>
</dbReference>
<evidence type="ECO:0000256" key="3">
    <source>
        <dbReference type="ARBA" id="ARBA00023163"/>
    </source>
</evidence>
<dbReference type="GO" id="GO:0006355">
    <property type="term" value="P:regulation of DNA-templated transcription"/>
    <property type="evidence" value="ECO:0007669"/>
    <property type="project" value="InterPro"/>
</dbReference>
<evidence type="ECO:0000256" key="2">
    <source>
        <dbReference type="ARBA" id="ARBA00023125"/>
    </source>
</evidence>
<evidence type="ECO:0000313" key="5">
    <source>
        <dbReference type="EMBL" id="MBB4620012.1"/>
    </source>
</evidence>
<reference evidence="5 6" key="1">
    <citation type="submission" date="2020-08" db="EMBL/GenBank/DDBJ databases">
        <title>Genomic Encyclopedia of Type Strains, Phase IV (KMG-IV): sequencing the most valuable type-strain genomes for metagenomic binning, comparative biology and taxonomic classification.</title>
        <authorList>
            <person name="Goeker M."/>
        </authorList>
    </citation>
    <scope>NUCLEOTIDE SEQUENCE [LARGE SCALE GENOMIC DNA]</scope>
    <source>
        <strain evidence="5 6">DSM 15867</strain>
    </source>
</reference>
<accession>A0A7W7EZS0</accession>
<gene>
    <name evidence="5" type="ORF">GGQ96_004172</name>
</gene>
<dbReference type="Proteomes" id="UP000574769">
    <property type="component" value="Unassembled WGS sequence"/>
</dbReference>
<name>A0A7W7EZS0_9SPHN</name>
<dbReference type="Gene3D" id="1.10.10.10">
    <property type="entry name" value="Winged helix-like DNA-binding domain superfamily/Winged helix DNA-binding domain"/>
    <property type="match status" value="1"/>
</dbReference>
<proteinExistence type="predicted"/>
<feature type="domain" description="HTH crp-type" evidence="4">
    <location>
        <begin position="146"/>
        <end position="220"/>
    </location>
</feature>
<organism evidence="5 6">
    <name type="scientific">Sphingomonas abaci</name>
    <dbReference type="NCBI Taxonomy" id="237611"/>
    <lineage>
        <taxon>Bacteria</taxon>
        <taxon>Pseudomonadati</taxon>
        <taxon>Pseudomonadota</taxon>
        <taxon>Alphaproteobacteria</taxon>
        <taxon>Sphingomonadales</taxon>
        <taxon>Sphingomonadaceae</taxon>
        <taxon>Sphingomonas</taxon>
    </lineage>
</organism>
<dbReference type="InterPro" id="IPR018490">
    <property type="entry name" value="cNMP-bd_dom_sf"/>
</dbReference>
<keyword evidence="3" id="KW-0804">Transcription</keyword>
<evidence type="ECO:0000256" key="1">
    <source>
        <dbReference type="ARBA" id="ARBA00023015"/>
    </source>
</evidence>
<dbReference type="CDD" id="cd00038">
    <property type="entry name" value="CAP_ED"/>
    <property type="match status" value="1"/>
</dbReference>
<keyword evidence="2" id="KW-0238">DNA-binding</keyword>
<dbReference type="AlphaFoldDB" id="A0A7W7EZS0"/>
<keyword evidence="6" id="KW-1185">Reference proteome</keyword>
<dbReference type="GO" id="GO:0003677">
    <property type="term" value="F:DNA binding"/>
    <property type="evidence" value="ECO:0007669"/>
    <property type="project" value="UniProtKB-KW"/>
</dbReference>
<evidence type="ECO:0000259" key="4">
    <source>
        <dbReference type="PROSITE" id="PS51063"/>
    </source>
</evidence>
<dbReference type="Pfam" id="PF13545">
    <property type="entry name" value="HTH_Crp_2"/>
    <property type="match status" value="1"/>
</dbReference>
<dbReference type="SUPFAM" id="SSF51206">
    <property type="entry name" value="cAMP-binding domain-like"/>
    <property type="match status" value="1"/>
</dbReference>
<dbReference type="InterPro" id="IPR036390">
    <property type="entry name" value="WH_DNA-bd_sf"/>
</dbReference>
<dbReference type="InterPro" id="IPR014710">
    <property type="entry name" value="RmlC-like_jellyroll"/>
</dbReference>
<protein>
    <submittedName>
        <fullName evidence="5">CRP-like cAMP-binding protein</fullName>
    </submittedName>
</protein>
<dbReference type="Pfam" id="PF00027">
    <property type="entry name" value="cNMP_binding"/>
    <property type="match status" value="1"/>
</dbReference>
<sequence>MRAYPVTLVRRFSSLVDLSFDDEASLATLPLDISSVVQRQAILRAGEPSPSMYVILEGWAARYGIRANGSRRITGIMLPGDFCGIHALSGASLDHGIVALTNCKIGKIDWTIIADLAHASPAINRALWRAKLVEESILRTWLLNSDDAFQAVGHLLCELHVRACGVGLMQNRRCYIPLTQQDIADAIGITNVHTNRMLQKLRREGLIEFQRGALFIPDQDALRKACDFTPAYLHPLEAA</sequence>
<dbReference type="SUPFAM" id="SSF46785">
    <property type="entry name" value="Winged helix' DNA-binding domain"/>
    <property type="match status" value="1"/>
</dbReference>
<dbReference type="InterPro" id="IPR012318">
    <property type="entry name" value="HTH_CRP"/>
</dbReference>
<comment type="caution">
    <text evidence="5">The sequence shown here is derived from an EMBL/GenBank/DDBJ whole genome shotgun (WGS) entry which is preliminary data.</text>
</comment>